<gene>
    <name evidence="6" type="primary">purN</name>
    <name evidence="8" type="ORF">KKC1_13240</name>
</gene>
<dbReference type="UniPathway" id="UPA00074">
    <property type="reaction ID" value="UER00126"/>
</dbReference>
<dbReference type="PANTHER" id="PTHR43369:SF2">
    <property type="entry name" value="PHOSPHORIBOSYLGLYCINAMIDE FORMYLTRANSFERASE"/>
    <property type="match status" value="1"/>
</dbReference>
<dbReference type="GO" id="GO:0004644">
    <property type="term" value="F:phosphoribosylglycinamide formyltransferase activity"/>
    <property type="evidence" value="ECO:0007669"/>
    <property type="project" value="UniProtKB-UniRule"/>
</dbReference>
<evidence type="ECO:0000256" key="3">
    <source>
        <dbReference type="ARBA" id="ARBA00022755"/>
    </source>
</evidence>
<keyword evidence="9" id="KW-1185">Reference proteome</keyword>
<dbReference type="RefSeq" id="WP_192868110.1">
    <property type="nucleotide sequence ID" value="NZ_BDGJ01000060.1"/>
</dbReference>
<comment type="function">
    <text evidence="6">Catalyzes the transfer of a formyl group from 10-formyltetrahydrofolate to 5-phospho-ribosyl-glycinamide (GAR), producing 5-phospho-ribosyl-N-formylglycinamide (FGAR) and tetrahydrofolate.</text>
</comment>
<reference evidence="9" key="1">
    <citation type="journal article" date="2017" name="Appl. Environ. Microbiol.">
        <title>Genomic analysis of Calderihabitans maritimus KKC1, a thermophilic hydrogenogenic carboxydotrophic bacterium isolated from marine sediment.</title>
        <authorList>
            <person name="Omae K."/>
            <person name="Yoneda Y."/>
            <person name="Fukuyama Y."/>
            <person name="Yoshida T."/>
            <person name="Sako Y."/>
        </authorList>
    </citation>
    <scope>NUCLEOTIDE SEQUENCE [LARGE SCALE GENOMIC DNA]</scope>
    <source>
        <strain evidence="9">KKC1</strain>
    </source>
</reference>
<evidence type="ECO:0000256" key="5">
    <source>
        <dbReference type="ARBA" id="ARBA00047664"/>
    </source>
</evidence>
<dbReference type="NCBIfam" id="TIGR00639">
    <property type="entry name" value="PurN"/>
    <property type="match status" value="1"/>
</dbReference>
<evidence type="ECO:0000313" key="8">
    <source>
        <dbReference type="EMBL" id="GAW92165.1"/>
    </source>
</evidence>
<dbReference type="GO" id="GO:0005737">
    <property type="term" value="C:cytoplasm"/>
    <property type="evidence" value="ECO:0007669"/>
    <property type="project" value="TreeGrafter"/>
</dbReference>
<evidence type="ECO:0000256" key="1">
    <source>
        <dbReference type="ARBA" id="ARBA00005054"/>
    </source>
</evidence>
<dbReference type="Gene3D" id="3.40.50.170">
    <property type="entry name" value="Formyl transferase, N-terminal domain"/>
    <property type="match status" value="1"/>
</dbReference>
<comment type="pathway">
    <text evidence="1 6">Purine metabolism; IMP biosynthesis via de novo pathway; N(2)-formyl-N(1)-(5-phospho-D-ribosyl)glycinamide from N(1)-(5-phospho-D-ribosyl)glycinamide (10-formyl THF route): step 1/1.</text>
</comment>
<dbReference type="FunFam" id="3.40.50.170:FF:000007">
    <property type="entry name" value="Phosphoribosylglycinamide formyltransferase"/>
    <property type="match status" value="1"/>
</dbReference>
<dbReference type="PROSITE" id="PS00373">
    <property type="entry name" value="GART"/>
    <property type="match status" value="1"/>
</dbReference>
<feature type="binding site" evidence="6">
    <location>
        <begin position="92"/>
        <end position="95"/>
    </location>
    <ligand>
        <name>(6R)-10-formyltetrahydrofolate</name>
        <dbReference type="ChEBI" id="CHEBI:195366"/>
    </ligand>
</feature>
<dbReference type="EC" id="2.1.2.2" evidence="6"/>
<dbReference type="SUPFAM" id="SSF53328">
    <property type="entry name" value="Formyltransferase"/>
    <property type="match status" value="1"/>
</dbReference>
<evidence type="ECO:0000256" key="2">
    <source>
        <dbReference type="ARBA" id="ARBA00022679"/>
    </source>
</evidence>
<organism evidence="8 9">
    <name type="scientific">Calderihabitans maritimus</name>
    <dbReference type="NCBI Taxonomy" id="1246530"/>
    <lineage>
        <taxon>Bacteria</taxon>
        <taxon>Bacillati</taxon>
        <taxon>Bacillota</taxon>
        <taxon>Clostridia</taxon>
        <taxon>Neomoorellales</taxon>
        <taxon>Calderihabitantaceae</taxon>
        <taxon>Calderihabitans</taxon>
    </lineage>
</organism>
<feature type="site" description="Raises pKa of active site His" evidence="6">
    <location>
        <position position="147"/>
    </location>
</feature>
<feature type="active site" description="Proton donor" evidence="6">
    <location>
        <position position="111"/>
    </location>
</feature>
<feature type="binding site" evidence="6">
    <location>
        <position position="67"/>
    </location>
    <ligand>
        <name>(6R)-10-formyltetrahydrofolate</name>
        <dbReference type="ChEBI" id="CHEBI:195366"/>
    </ligand>
</feature>
<dbReference type="PANTHER" id="PTHR43369">
    <property type="entry name" value="PHOSPHORIBOSYLGLYCINAMIDE FORMYLTRANSFERASE"/>
    <property type="match status" value="1"/>
</dbReference>
<evidence type="ECO:0000256" key="4">
    <source>
        <dbReference type="ARBA" id="ARBA00038440"/>
    </source>
</evidence>
<dbReference type="Pfam" id="PF00551">
    <property type="entry name" value="Formyl_trans_N"/>
    <property type="match status" value="1"/>
</dbReference>
<proteinExistence type="inferred from homology"/>
<feature type="binding site" evidence="6">
    <location>
        <position position="109"/>
    </location>
    <ligand>
        <name>(6R)-10-formyltetrahydrofolate</name>
        <dbReference type="ChEBI" id="CHEBI:195366"/>
    </ligand>
</feature>
<comment type="similarity">
    <text evidence="4 6">Belongs to the GART family.</text>
</comment>
<dbReference type="EMBL" id="BDGJ01000060">
    <property type="protein sequence ID" value="GAW92165.1"/>
    <property type="molecule type" value="Genomic_DNA"/>
</dbReference>
<dbReference type="InterPro" id="IPR004607">
    <property type="entry name" value="GART"/>
</dbReference>
<evidence type="ECO:0000259" key="7">
    <source>
        <dbReference type="Pfam" id="PF00551"/>
    </source>
</evidence>
<dbReference type="CDD" id="cd08645">
    <property type="entry name" value="FMT_core_GART"/>
    <property type="match status" value="1"/>
</dbReference>
<keyword evidence="3 6" id="KW-0658">Purine biosynthesis</keyword>
<keyword evidence="2 6" id="KW-0808">Transferase</keyword>
<evidence type="ECO:0000256" key="6">
    <source>
        <dbReference type="HAMAP-Rule" id="MF_01930"/>
    </source>
</evidence>
<dbReference type="InterPro" id="IPR001555">
    <property type="entry name" value="GART_AS"/>
</dbReference>
<comment type="catalytic activity">
    <reaction evidence="5 6">
        <text>N(1)-(5-phospho-beta-D-ribosyl)glycinamide + (6R)-10-formyltetrahydrofolate = N(2)-formyl-N(1)-(5-phospho-beta-D-ribosyl)glycinamide + (6S)-5,6,7,8-tetrahydrofolate + H(+)</text>
        <dbReference type="Rhea" id="RHEA:15053"/>
        <dbReference type="ChEBI" id="CHEBI:15378"/>
        <dbReference type="ChEBI" id="CHEBI:57453"/>
        <dbReference type="ChEBI" id="CHEBI:143788"/>
        <dbReference type="ChEBI" id="CHEBI:147286"/>
        <dbReference type="ChEBI" id="CHEBI:195366"/>
        <dbReference type="EC" id="2.1.2.2"/>
    </reaction>
</comment>
<dbReference type="InterPro" id="IPR002376">
    <property type="entry name" value="Formyl_transf_N"/>
</dbReference>
<feature type="binding site" evidence="6">
    <location>
        <begin position="14"/>
        <end position="16"/>
    </location>
    <ligand>
        <name>N(1)-(5-phospho-beta-D-ribosyl)glycinamide</name>
        <dbReference type="ChEBI" id="CHEBI:143788"/>
    </ligand>
</feature>
<evidence type="ECO:0000313" key="9">
    <source>
        <dbReference type="Proteomes" id="UP000197032"/>
    </source>
</evidence>
<feature type="domain" description="Formyl transferase N-terminal" evidence="7">
    <location>
        <begin position="5"/>
        <end position="184"/>
    </location>
</feature>
<dbReference type="Proteomes" id="UP000197032">
    <property type="component" value="Unassembled WGS sequence"/>
</dbReference>
<name>A0A1Z5HS66_9FIRM</name>
<sequence length="212" mass="23981">MGLLKLGVLASGRGSNLQAIIDAIERNELDASIEVVISNRAGAKALERAKNHNIPAIYVDPKEYTGKEEYDLALVKVLKRYEVELVVLAGFMRLLTPRFIEHFPNRIVNIHPSLLPAFPGLEAQKQAWEYGVRYSGCTVHFVDENMDTGPIIDQEVVPVYQDDTAETLAERILEREHRLYPRVLQWIAEGRVKVRGRKVYISGLSNERNDTA</sequence>
<protein>
    <recommendedName>
        <fullName evidence="6">Phosphoribosylglycinamide formyltransferase</fullName>
        <ecNumber evidence="6">2.1.2.2</ecNumber>
    </recommendedName>
    <alternativeName>
        <fullName evidence="6">5'-phosphoribosylglycinamide transformylase</fullName>
    </alternativeName>
    <alternativeName>
        <fullName evidence="6">GAR transformylase</fullName>
        <shortName evidence="6">GART</shortName>
    </alternativeName>
</protein>
<dbReference type="InterPro" id="IPR036477">
    <property type="entry name" value="Formyl_transf_N_sf"/>
</dbReference>
<accession>A0A1Z5HS66</accession>
<dbReference type="HAMAP" id="MF_01930">
    <property type="entry name" value="PurN"/>
    <property type="match status" value="1"/>
</dbReference>
<comment type="caution">
    <text evidence="8">The sequence shown here is derived from an EMBL/GenBank/DDBJ whole genome shotgun (WGS) entry which is preliminary data.</text>
</comment>
<dbReference type="GO" id="GO:0006189">
    <property type="term" value="P:'de novo' IMP biosynthetic process"/>
    <property type="evidence" value="ECO:0007669"/>
    <property type="project" value="UniProtKB-UniRule"/>
</dbReference>
<dbReference type="AlphaFoldDB" id="A0A1Z5HS66"/>